<dbReference type="InterPro" id="IPR002575">
    <property type="entry name" value="Aminoglycoside_PTrfase"/>
</dbReference>
<evidence type="ECO:0000313" key="2">
    <source>
        <dbReference type="EMBL" id="GAA1675000.1"/>
    </source>
</evidence>
<accession>A0ABN2GQ38</accession>
<reference evidence="2 3" key="1">
    <citation type="journal article" date="2019" name="Int. J. Syst. Evol. Microbiol.">
        <title>The Global Catalogue of Microorganisms (GCM) 10K type strain sequencing project: providing services to taxonomists for standard genome sequencing and annotation.</title>
        <authorList>
            <consortium name="The Broad Institute Genomics Platform"/>
            <consortium name="The Broad Institute Genome Sequencing Center for Infectious Disease"/>
            <person name="Wu L."/>
            <person name="Ma J."/>
        </authorList>
    </citation>
    <scope>NUCLEOTIDE SEQUENCE [LARGE SCALE GENOMIC DNA]</scope>
    <source>
        <strain evidence="2 3">JCM 14307</strain>
    </source>
</reference>
<comment type="caution">
    <text evidence="2">The sequence shown here is derived from an EMBL/GenBank/DDBJ whole genome shotgun (WGS) entry which is preliminary data.</text>
</comment>
<keyword evidence="3" id="KW-1185">Reference proteome</keyword>
<sequence>MVARGCGRLGECGKGRAGGGMPAERVLEWVAGCVGGGAVVVSVRPLHGVQGPWLVTVQVGRRREDVVLRAVTPRVDAGMVATGAAALAVAEEFGVPAPRLLGVDLDVPATVETVVGSTAWPERPDIARVHAALDRVHVPLEARPGLPVRTRPIAVDDFARDRRVGAMPSTRLLRLADDVVRGMEVPQGPTVFLHGDVWPGNVAWAGGECVLIDWKTAGVGNPGVDFGELRKQMAITYGLRATGGSAYWDLVAALNTPTVLDWAQATERRDVFVRDALGRLGVAV</sequence>
<dbReference type="SUPFAM" id="SSF56112">
    <property type="entry name" value="Protein kinase-like (PK-like)"/>
    <property type="match status" value="1"/>
</dbReference>
<evidence type="ECO:0000259" key="1">
    <source>
        <dbReference type="Pfam" id="PF01636"/>
    </source>
</evidence>
<proteinExistence type="predicted"/>
<dbReference type="EMBL" id="BAAANF010000005">
    <property type="protein sequence ID" value="GAA1675000.1"/>
    <property type="molecule type" value="Genomic_DNA"/>
</dbReference>
<dbReference type="Proteomes" id="UP001500280">
    <property type="component" value="Unassembled WGS sequence"/>
</dbReference>
<dbReference type="Pfam" id="PF01636">
    <property type="entry name" value="APH"/>
    <property type="match status" value="1"/>
</dbReference>
<organism evidence="2 3">
    <name type="scientific">Kribbella yunnanensis</name>
    <dbReference type="NCBI Taxonomy" id="190194"/>
    <lineage>
        <taxon>Bacteria</taxon>
        <taxon>Bacillati</taxon>
        <taxon>Actinomycetota</taxon>
        <taxon>Actinomycetes</taxon>
        <taxon>Propionibacteriales</taxon>
        <taxon>Kribbellaceae</taxon>
        <taxon>Kribbella</taxon>
    </lineage>
</organism>
<dbReference type="InterPro" id="IPR011009">
    <property type="entry name" value="Kinase-like_dom_sf"/>
</dbReference>
<feature type="domain" description="Aminoglycoside phosphotransferase" evidence="1">
    <location>
        <begin position="56"/>
        <end position="228"/>
    </location>
</feature>
<dbReference type="Gene3D" id="3.90.1200.10">
    <property type="match status" value="1"/>
</dbReference>
<evidence type="ECO:0000313" key="3">
    <source>
        <dbReference type="Proteomes" id="UP001500280"/>
    </source>
</evidence>
<name>A0ABN2GQ38_9ACTN</name>
<protein>
    <recommendedName>
        <fullName evidence="1">Aminoglycoside phosphotransferase domain-containing protein</fullName>
    </recommendedName>
</protein>
<gene>
    <name evidence="2" type="ORF">GCM10009745_17560</name>
</gene>